<evidence type="ECO:0000313" key="6">
    <source>
        <dbReference type="EMBL" id="OIQ87033.1"/>
    </source>
</evidence>
<dbReference type="SMART" id="SM00283">
    <property type="entry name" value="MA"/>
    <property type="match status" value="1"/>
</dbReference>
<dbReference type="GO" id="GO:0007165">
    <property type="term" value="P:signal transduction"/>
    <property type="evidence" value="ECO:0007669"/>
    <property type="project" value="UniProtKB-KW"/>
</dbReference>
<dbReference type="AlphaFoldDB" id="A0A1J5QTS2"/>
<dbReference type="SMART" id="SM00304">
    <property type="entry name" value="HAMP"/>
    <property type="match status" value="1"/>
</dbReference>
<keyword evidence="3" id="KW-1133">Transmembrane helix</keyword>
<proteinExistence type="inferred from homology"/>
<sequence>MQIAPRMILLFILLAALAAAGSSLANALTGWSIAAAAARPEAVLALSRRMAALNLAAVAVWLVVGGGIMAMIAVSILRPLRRVTGALTALAAGDVAVAVACGNRRDEIGDMARAVEVFRANAVERLRLAEAEAANLARSEARQARIAGLTRDFDEAVLSLLTAMTDHAAAMGATSDSMAGTAQDARQRSGTVLEITRQASGNMQAIAEASGKMLAAIQAIGGQAARSADVAAQAVREVAASGQTIERLAGTAQRIGEVTTLISEIANQTNLLALNATIEAARAGEAGKGFAVVAGEVKNLAGQTAKATGEIAVQIGAIQEQTQEAVAAARQIAAVIEEINGMAALITGAVGEEGVSMGAVVRNVEQASEGIRVVAADLERMAGAADGTGRLAAEVQATAHVLMADGTRLRTAVESFLGRVKAI</sequence>
<comment type="caution">
    <text evidence="6">The sequence shown here is derived from an EMBL/GenBank/DDBJ whole genome shotgun (WGS) entry which is preliminary data.</text>
</comment>
<dbReference type="InterPro" id="IPR004089">
    <property type="entry name" value="MCPsignal_dom"/>
</dbReference>
<dbReference type="InterPro" id="IPR003660">
    <property type="entry name" value="HAMP_dom"/>
</dbReference>
<evidence type="ECO:0000259" key="4">
    <source>
        <dbReference type="PROSITE" id="PS50111"/>
    </source>
</evidence>
<accession>A0A1J5QTS2</accession>
<feature type="transmembrane region" description="Helical" evidence="3">
    <location>
        <begin position="51"/>
        <end position="77"/>
    </location>
</feature>
<gene>
    <name evidence="6" type="primary">ctpL_2</name>
    <name evidence="6" type="ORF">GALL_310930</name>
</gene>
<keyword evidence="1" id="KW-0807">Transducer</keyword>
<protein>
    <submittedName>
        <fullName evidence="6">Methyl-accepting chemotaxis protein CtpL</fullName>
    </submittedName>
</protein>
<dbReference type="SUPFAM" id="SSF58104">
    <property type="entry name" value="Methyl-accepting chemotaxis protein (MCP) signaling domain"/>
    <property type="match status" value="1"/>
</dbReference>
<feature type="domain" description="Methyl-accepting transducer" evidence="4">
    <location>
        <begin position="167"/>
        <end position="396"/>
    </location>
</feature>
<evidence type="ECO:0000256" key="3">
    <source>
        <dbReference type="SAM" id="Phobius"/>
    </source>
</evidence>
<dbReference type="PROSITE" id="PS50885">
    <property type="entry name" value="HAMP"/>
    <property type="match status" value="1"/>
</dbReference>
<dbReference type="GO" id="GO:0016020">
    <property type="term" value="C:membrane"/>
    <property type="evidence" value="ECO:0007669"/>
    <property type="project" value="InterPro"/>
</dbReference>
<keyword evidence="3" id="KW-0812">Transmembrane</keyword>
<reference evidence="6" key="1">
    <citation type="submission" date="2016-10" db="EMBL/GenBank/DDBJ databases">
        <title>Sequence of Gallionella enrichment culture.</title>
        <authorList>
            <person name="Poehlein A."/>
            <person name="Muehling M."/>
            <person name="Daniel R."/>
        </authorList>
    </citation>
    <scope>NUCLEOTIDE SEQUENCE</scope>
</reference>
<dbReference type="EMBL" id="MLJW01000444">
    <property type="protein sequence ID" value="OIQ87033.1"/>
    <property type="molecule type" value="Genomic_DNA"/>
</dbReference>
<dbReference type="Pfam" id="PF00015">
    <property type="entry name" value="MCPsignal"/>
    <property type="match status" value="1"/>
</dbReference>
<dbReference type="Gene3D" id="1.10.8.500">
    <property type="entry name" value="HAMP domain in histidine kinase"/>
    <property type="match status" value="1"/>
</dbReference>
<feature type="domain" description="HAMP" evidence="5">
    <location>
        <begin position="74"/>
        <end position="127"/>
    </location>
</feature>
<dbReference type="Pfam" id="PF00672">
    <property type="entry name" value="HAMP"/>
    <property type="match status" value="1"/>
</dbReference>
<dbReference type="PANTHER" id="PTHR32089">
    <property type="entry name" value="METHYL-ACCEPTING CHEMOTAXIS PROTEIN MCPB"/>
    <property type="match status" value="1"/>
</dbReference>
<comment type="similarity">
    <text evidence="2">Belongs to the methyl-accepting chemotaxis (MCP) protein family.</text>
</comment>
<organism evidence="6">
    <name type="scientific">mine drainage metagenome</name>
    <dbReference type="NCBI Taxonomy" id="410659"/>
    <lineage>
        <taxon>unclassified sequences</taxon>
        <taxon>metagenomes</taxon>
        <taxon>ecological metagenomes</taxon>
    </lineage>
</organism>
<dbReference type="Gene3D" id="1.10.287.950">
    <property type="entry name" value="Methyl-accepting chemotaxis protein"/>
    <property type="match status" value="1"/>
</dbReference>
<keyword evidence="3" id="KW-0472">Membrane</keyword>
<evidence type="ECO:0000259" key="5">
    <source>
        <dbReference type="PROSITE" id="PS50885"/>
    </source>
</evidence>
<evidence type="ECO:0000256" key="1">
    <source>
        <dbReference type="ARBA" id="ARBA00023224"/>
    </source>
</evidence>
<dbReference type="PROSITE" id="PS50111">
    <property type="entry name" value="CHEMOTAXIS_TRANSDUC_2"/>
    <property type="match status" value="1"/>
</dbReference>
<dbReference type="PANTHER" id="PTHR32089:SF112">
    <property type="entry name" value="LYSOZYME-LIKE PROTEIN-RELATED"/>
    <property type="match status" value="1"/>
</dbReference>
<evidence type="ECO:0000256" key="2">
    <source>
        <dbReference type="ARBA" id="ARBA00029447"/>
    </source>
</evidence>
<name>A0A1J5QTS2_9ZZZZ</name>